<protein>
    <submittedName>
        <fullName evidence="4">Transporter</fullName>
    </submittedName>
</protein>
<dbReference type="InterPro" id="IPR003423">
    <property type="entry name" value="OMP_efflux"/>
</dbReference>
<dbReference type="GO" id="GO:0009279">
    <property type="term" value="C:cell outer membrane"/>
    <property type="evidence" value="ECO:0007669"/>
    <property type="project" value="UniProtKB-SubCell"/>
</dbReference>
<keyword evidence="3" id="KW-0175">Coiled coil</keyword>
<feature type="coiled-coil region" evidence="3">
    <location>
        <begin position="233"/>
        <end position="267"/>
    </location>
</feature>
<comment type="subcellular location">
    <subcellularLocation>
        <location evidence="2">Cell outer membrane</location>
        <topology evidence="2">Lipid-anchor</topology>
    </subcellularLocation>
</comment>
<evidence type="ECO:0000256" key="2">
    <source>
        <dbReference type="RuleBase" id="RU362097"/>
    </source>
</evidence>
<comment type="similarity">
    <text evidence="1 2">Belongs to the outer membrane factor (OMF) (TC 1.B.17) family.</text>
</comment>
<dbReference type="SUPFAM" id="SSF56954">
    <property type="entry name" value="Outer membrane efflux proteins (OEP)"/>
    <property type="match status" value="1"/>
</dbReference>
<dbReference type="Gene3D" id="1.20.1600.10">
    <property type="entry name" value="Outer membrane efflux proteins (OEP)"/>
    <property type="match status" value="1"/>
</dbReference>
<dbReference type="EMBL" id="AJLO02000011">
    <property type="protein sequence ID" value="KOF00420.1"/>
    <property type="molecule type" value="Genomic_DNA"/>
</dbReference>
<dbReference type="NCBIfam" id="TIGR01845">
    <property type="entry name" value="outer_NodT"/>
    <property type="match status" value="1"/>
</dbReference>
<gene>
    <name evidence="4" type="ORF">W7K_04505</name>
</gene>
<evidence type="ECO:0000313" key="4">
    <source>
        <dbReference type="EMBL" id="KOF00420.1"/>
    </source>
</evidence>
<evidence type="ECO:0000256" key="1">
    <source>
        <dbReference type="ARBA" id="ARBA00007613"/>
    </source>
</evidence>
<dbReference type="RefSeq" id="WP_029380062.1">
    <property type="nucleotide sequence ID" value="NZ_AJLO02000011.1"/>
</dbReference>
<reference evidence="4 5" key="1">
    <citation type="journal article" date="2012" name="J. Bacteriol.">
        <title>Genome sequence of a novel nicotine-degrading strain, Pseudomonas geniculata N1.</title>
        <authorList>
            <person name="Tang H."/>
            <person name="Yu H."/>
            <person name="Tai C."/>
            <person name="Huang K."/>
            <person name="Liu Y."/>
            <person name="Wang L."/>
            <person name="Yao Y."/>
            <person name="Wu G."/>
            <person name="Xu P."/>
        </authorList>
    </citation>
    <scope>NUCLEOTIDE SEQUENCE [LARGE SCALE GENOMIC DNA]</scope>
    <source>
        <strain evidence="4 5">N1</strain>
    </source>
</reference>
<accession>A0A0L8AE32</accession>
<name>A0A0L8AE32_9GAMM</name>
<keyword evidence="2" id="KW-0812">Transmembrane</keyword>
<evidence type="ECO:0000256" key="3">
    <source>
        <dbReference type="SAM" id="Coils"/>
    </source>
</evidence>
<dbReference type="Proteomes" id="UP000036890">
    <property type="component" value="Unassembled WGS sequence"/>
</dbReference>
<organism evidence="4 5">
    <name type="scientific">Stenotrophomonas geniculata N1</name>
    <dbReference type="NCBI Taxonomy" id="1167641"/>
    <lineage>
        <taxon>Bacteria</taxon>
        <taxon>Pseudomonadati</taxon>
        <taxon>Pseudomonadota</taxon>
        <taxon>Gammaproteobacteria</taxon>
        <taxon>Lysobacterales</taxon>
        <taxon>Lysobacteraceae</taxon>
        <taxon>Stenotrophomonas</taxon>
    </lineage>
</organism>
<dbReference type="OrthoDB" id="9770517at2"/>
<evidence type="ECO:0000313" key="5">
    <source>
        <dbReference type="Proteomes" id="UP000036890"/>
    </source>
</evidence>
<dbReference type="Gene3D" id="2.20.200.10">
    <property type="entry name" value="Outer membrane efflux proteins (OEP)"/>
    <property type="match status" value="1"/>
</dbReference>
<dbReference type="Pfam" id="PF02321">
    <property type="entry name" value="OEP"/>
    <property type="match status" value="2"/>
</dbReference>
<dbReference type="GO" id="GO:0015562">
    <property type="term" value="F:efflux transmembrane transporter activity"/>
    <property type="evidence" value="ECO:0007669"/>
    <property type="project" value="InterPro"/>
</dbReference>
<sequence length="487" mass="51842">MLLLHVGGLVVRRITSVAVPRTGRGLSLQAVLRPGALLATLALAGCMSVSVPDLPDRTPSAWTQVPQGQGVAVDARQWWKVLADPALDGLVDQAIAGNLDLQQATLRLQAVRIVAGTSDSRFLPEISASAKQVQDAAAVDTYFHAGIEAIWDLGLFGAAESAQLSAQASAGNAEALRNAAQVAVIADVVRSYLDLTVAQAQQDLLARQQTVDDRGEQLALVRQRLRLDEPGELDRLRARQAATRAAIAQARENADNAARALALLLGRDGPDPAWRAYRTPPKLGTFSLQQVPADLLRHRPQILLAESEVMQAAASKGSARAAMYPRVSLGGSILYAYNLTQNARSNSDSSPSIGPYVDIPLWDWGQRRARFHADEKQLDAALLGYRKAVLEGVSEVEGALGSLARQGSSIQSLRVANDAADQQVKRHARQVQLGLSSEFDGLDTQRAALASQADLIGAQGARVLAFASLYRALGGAPLPVEGEGEQQ</sequence>
<dbReference type="PANTHER" id="PTHR30203:SF29">
    <property type="entry name" value="PROTEIN CYAE"/>
    <property type="match status" value="1"/>
</dbReference>
<keyword evidence="2" id="KW-0472">Membrane</keyword>
<keyword evidence="2" id="KW-0564">Palmitate</keyword>
<keyword evidence="2" id="KW-0449">Lipoprotein</keyword>
<dbReference type="PANTHER" id="PTHR30203">
    <property type="entry name" value="OUTER MEMBRANE CATION EFFLUX PROTEIN"/>
    <property type="match status" value="1"/>
</dbReference>
<dbReference type="InterPro" id="IPR010131">
    <property type="entry name" value="MdtP/NodT-like"/>
</dbReference>
<keyword evidence="2" id="KW-1134">Transmembrane beta strand</keyword>
<comment type="caution">
    <text evidence="4">The sequence shown here is derived from an EMBL/GenBank/DDBJ whole genome shotgun (WGS) entry which is preliminary data.</text>
</comment>
<dbReference type="AlphaFoldDB" id="A0A0L8AE32"/>
<proteinExistence type="inferred from homology"/>